<dbReference type="GO" id="GO:0016702">
    <property type="term" value="F:oxidoreductase activity, acting on single donors with incorporation of molecular oxygen, incorporation of two atoms of oxygen"/>
    <property type="evidence" value="ECO:0007669"/>
    <property type="project" value="InterPro"/>
</dbReference>
<dbReference type="EMBL" id="OGUS01000136">
    <property type="protein sequence ID" value="SPC19475.1"/>
    <property type="molecule type" value="Genomic_DNA"/>
</dbReference>
<evidence type="ECO:0000256" key="1">
    <source>
        <dbReference type="SAM" id="MobiDB-lite"/>
    </source>
</evidence>
<dbReference type="InterPro" id="IPR015889">
    <property type="entry name" value="Intradiol_dOase_core"/>
</dbReference>
<reference evidence="3 7" key="3">
    <citation type="submission" date="2021-02" db="EMBL/GenBank/DDBJ databases">
        <title>Complete Genome Sequence of Cupriavidus oxalaticus Strain Ox1, a Soil Oxalate-Degrading Species.</title>
        <authorList>
            <person name="Palmieri F."/>
            <person name="Udriet P."/>
            <person name="Deuasquier M."/>
            <person name="Beaudoing E."/>
            <person name="Johnson S.L."/>
            <person name="Davenport K.W."/>
            <person name="Chain P.S."/>
            <person name="Bindschedler S."/>
            <person name="Junier P."/>
        </authorList>
    </citation>
    <scope>NUCLEOTIDE SEQUENCE [LARGE SCALE GENOMIC DNA]</scope>
    <source>
        <strain evidence="3 7">Ox1</strain>
    </source>
</reference>
<evidence type="ECO:0000313" key="5">
    <source>
        <dbReference type="EMBL" id="SPC19475.1"/>
    </source>
</evidence>
<organism evidence="4 6">
    <name type="scientific">Cupriavidus oxalaticus</name>
    <dbReference type="NCBI Taxonomy" id="96344"/>
    <lineage>
        <taxon>Bacteria</taxon>
        <taxon>Pseudomonadati</taxon>
        <taxon>Pseudomonadota</taxon>
        <taxon>Betaproteobacteria</taxon>
        <taxon>Burkholderiales</taxon>
        <taxon>Burkholderiaceae</taxon>
        <taxon>Cupriavidus</taxon>
    </lineage>
</organism>
<dbReference type="SUPFAM" id="SSF49482">
    <property type="entry name" value="Aromatic compound dioxygenase"/>
    <property type="match status" value="1"/>
</dbReference>
<evidence type="ECO:0000313" key="4">
    <source>
        <dbReference type="EMBL" id="SPC05470.1"/>
    </source>
</evidence>
<dbReference type="GO" id="GO:0008199">
    <property type="term" value="F:ferric iron binding"/>
    <property type="evidence" value="ECO:0007669"/>
    <property type="project" value="InterPro"/>
</dbReference>
<dbReference type="Pfam" id="PF00775">
    <property type="entry name" value="Dioxygenase_C"/>
    <property type="match status" value="1"/>
</dbReference>
<evidence type="ECO:0000259" key="2">
    <source>
        <dbReference type="Pfam" id="PF00775"/>
    </source>
</evidence>
<dbReference type="AlphaFoldDB" id="A0A375GF96"/>
<evidence type="ECO:0000313" key="6">
    <source>
        <dbReference type="Proteomes" id="UP000256862"/>
    </source>
</evidence>
<dbReference type="OrthoDB" id="9805815at2"/>
<dbReference type="EMBL" id="OGUS01000005">
    <property type="protein sequence ID" value="SPC05470.1"/>
    <property type="molecule type" value="Genomic_DNA"/>
</dbReference>
<dbReference type="RefSeq" id="WP_063241918.1">
    <property type="nucleotide sequence ID" value="NZ_CP069809.1"/>
</dbReference>
<feature type="region of interest" description="Disordered" evidence="1">
    <location>
        <begin position="187"/>
        <end position="213"/>
    </location>
</feature>
<name>A0A375GF96_9BURK</name>
<evidence type="ECO:0000313" key="7">
    <source>
        <dbReference type="Proteomes" id="UP000623307"/>
    </source>
</evidence>
<dbReference type="EMBL" id="CP069811">
    <property type="protein sequence ID" value="QRQ91948.1"/>
    <property type="molecule type" value="Genomic_DNA"/>
</dbReference>
<dbReference type="PANTHER" id="PTHR34315:SF1">
    <property type="entry name" value="INTRADIOL RING-CLEAVAGE DIOXYGENASES DOMAIN-CONTAINING PROTEIN-RELATED"/>
    <property type="match status" value="1"/>
</dbReference>
<protein>
    <submittedName>
        <fullName evidence="3">Intradiol ring-cleavage dioxygenase</fullName>
    </submittedName>
    <submittedName>
        <fullName evidence="4">Protocatechuate 3,4-dioxygenase</fullName>
    </submittedName>
</protein>
<dbReference type="PANTHER" id="PTHR34315">
    <property type="match status" value="1"/>
</dbReference>
<accession>A0A375GF96</accession>
<dbReference type="Proteomes" id="UP000623307">
    <property type="component" value="Chromosome 1"/>
</dbReference>
<reference evidence="4 6" key="2">
    <citation type="submission" date="2018-01" db="EMBL/GenBank/DDBJ databases">
        <authorList>
            <person name="Clerissi C."/>
        </authorList>
    </citation>
    <scope>NUCLEOTIDE SEQUENCE</scope>
    <source>
        <strain evidence="4">Cupriavidus oxalaticus LMG 2235</strain>
        <plasmid evidence="6">co2235_mp</plasmid>
    </source>
</reference>
<reference evidence="6" key="1">
    <citation type="submission" date="2018-01" db="EMBL/GenBank/DDBJ databases">
        <authorList>
            <person name="Gaut B.S."/>
            <person name="Morton B.R."/>
            <person name="Clegg M.T."/>
            <person name="Duvall M.R."/>
        </authorList>
    </citation>
    <scope>NUCLEOTIDE SEQUENCE [LARGE SCALE GENOMIC DNA]</scope>
</reference>
<geneLocation type="plasmid" evidence="6">
    <name>co2235_mp</name>
</geneLocation>
<gene>
    <name evidence="5" type="ORF">CO2235_MP130210</name>
    <name evidence="4" type="ORF">CO2235_U1020009</name>
    <name evidence="3" type="ORF">JTE92_03195</name>
</gene>
<dbReference type="Proteomes" id="UP000256862">
    <property type="component" value="Plasmid CO2235_mp"/>
</dbReference>
<keyword evidence="3" id="KW-0223">Dioxygenase</keyword>
<dbReference type="Gene3D" id="2.60.130.10">
    <property type="entry name" value="Aromatic compound dioxygenase"/>
    <property type="match status" value="1"/>
</dbReference>
<dbReference type="CDD" id="cd03457">
    <property type="entry name" value="intradiol_dioxygenase_like"/>
    <property type="match status" value="1"/>
</dbReference>
<keyword evidence="7" id="KW-1185">Reference proteome</keyword>
<feature type="domain" description="Intradiol ring-cleavage dioxygenases" evidence="2">
    <location>
        <begin position="61"/>
        <end position="171"/>
    </location>
</feature>
<evidence type="ECO:0000313" key="3">
    <source>
        <dbReference type="EMBL" id="QRQ91948.1"/>
    </source>
</evidence>
<dbReference type="InterPro" id="IPR000627">
    <property type="entry name" value="Intradiol_dOase_C"/>
</dbReference>
<keyword evidence="3" id="KW-0560">Oxidoreductase</keyword>
<sequence>MDVRPGAGLVGTAHPDTARRRFLQELGALLALAGIGTAEAQVPAACLLTPEATEGPFYLDDALMRADIRDGRPGQPLRLRLRVVEAQRGCAPVAGALVSVWHCDAEGSYSGESAANRQARYLRGVQATGADGVATFTTIYPGWYPSRAIHIHFKVLLAQSEVLTSQLYFDDALSRQVLGSHPAYRAHGVPTRPTTRDPIAGSRPSTVRVSQAGDTGGALDGEFTVGIARA</sequence>
<feature type="compositionally biased region" description="Polar residues" evidence="1">
    <location>
        <begin position="203"/>
        <end position="213"/>
    </location>
</feature>
<dbReference type="GeneID" id="303488506"/>
<proteinExistence type="predicted"/>